<accession>F4R6G5</accession>
<dbReference type="AlphaFoldDB" id="F4R6G5"/>
<dbReference type="SUPFAM" id="SSF69322">
    <property type="entry name" value="Tricorn protease domain 2"/>
    <property type="match status" value="1"/>
</dbReference>
<dbReference type="Pfam" id="PF04841">
    <property type="entry name" value="Vps16_N"/>
    <property type="match status" value="1"/>
</dbReference>
<comment type="function">
    <text evidence="2">Essential for vacuolar protein sorting. Required for vacuole biogenesis, stability and to maintain vacuole morphology.</text>
</comment>
<comment type="similarity">
    <text evidence="1 2">Belongs to the VPS16 family.</text>
</comment>
<dbReference type="PIRSF" id="PIRSF007949">
    <property type="entry name" value="VPS16"/>
    <property type="match status" value="1"/>
</dbReference>
<dbReference type="Gene3D" id="1.10.150.780">
    <property type="entry name" value="Vps16, C-terminal region"/>
    <property type="match status" value="1"/>
</dbReference>
<dbReference type="GO" id="GO:0042144">
    <property type="term" value="P:vacuole fusion, non-autophagic"/>
    <property type="evidence" value="ECO:0007669"/>
    <property type="project" value="TreeGrafter"/>
</dbReference>
<dbReference type="InParanoid" id="F4R6G5"/>
<protein>
    <recommendedName>
        <fullName evidence="2">Probable vacuolar protein sorting-associated protein 16 homolog</fullName>
    </recommendedName>
</protein>
<evidence type="ECO:0000259" key="3">
    <source>
        <dbReference type="Pfam" id="PF04840"/>
    </source>
</evidence>
<dbReference type="PANTHER" id="PTHR12811">
    <property type="entry name" value="VACUOLAR PROTEIN SORTING VPS16"/>
    <property type="match status" value="1"/>
</dbReference>
<dbReference type="GO" id="GO:0030897">
    <property type="term" value="C:HOPS complex"/>
    <property type="evidence" value="ECO:0007669"/>
    <property type="project" value="TreeGrafter"/>
</dbReference>
<dbReference type="KEGG" id="mlr:MELLADRAFT_32963"/>
<dbReference type="GO" id="GO:0006886">
    <property type="term" value="P:intracellular protein transport"/>
    <property type="evidence" value="ECO:0007669"/>
    <property type="project" value="InterPro"/>
</dbReference>
<dbReference type="PANTHER" id="PTHR12811:SF0">
    <property type="entry name" value="VACUOLAR PROTEIN SORTING-ASSOCIATED PROTEIN 16 HOMOLOG"/>
    <property type="match status" value="1"/>
</dbReference>
<evidence type="ECO:0000313" key="6">
    <source>
        <dbReference type="Proteomes" id="UP000001072"/>
    </source>
</evidence>
<evidence type="ECO:0000313" key="5">
    <source>
        <dbReference type="EMBL" id="EGG11876.1"/>
    </source>
</evidence>
<dbReference type="InterPro" id="IPR006926">
    <property type="entry name" value="Vps16_N"/>
</dbReference>
<gene>
    <name evidence="5" type="ORF">MELLADRAFT_32963</name>
</gene>
<dbReference type="GO" id="GO:0016197">
    <property type="term" value="P:endosomal transport"/>
    <property type="evidence" value="ECO:0007669"/>
    <property type="project" value="TreeGrafter"/>
</dbReference>
<evidence type="ECO:0000256" key="1">
    <source>
        <dbReference type="ARBA" id="ARBA00009250"/>
    </source>
</evidence>
<dbReference type="EMBL" id="GL883091">
    <property type="protein sequence ID" value="EGG11876.1"/>
    <property type="molecule type" value="Genomic_DNA"/>
</dbReference>
<dbReference type="InterPro" id="IPR016534">
    <property type="entry name" value="VPS16"/>
</dbReference>
<dbReference type="STRING" id="747676.F4R6G5"/>
<dbReference type="GeneID" id="18927256"/>
<dbReference type="Pfam" id="PF04840">
    <property type="entry name" value="Vps16_C"/>
    <property type="match status" value="1"/>
</dbReference>
<dbReference type="GO" id="GO:0003779">
    <property type="term" value="F:actin binding"/>
    <property type="evidence" value="ECO:0007669"/>
    <property type="project" value="TreeGrafter"/>
</dbReference>
<feature type="domain" description="Vps16 N-terminal" evidence="4">
    <location>
        <begin position="8"/>
        <end position="452"/>
    </location>
</feature>
<name>F4R6G5_MELLP</name>
<dbReference type="GO" id="GO:0005768">
    <property type="term" value="C:endosome"/>
    <property type="evidence" value="ECO:0007669"/>
    <property type="project" value="TreeGrafter"/>
</dbReference>
<dbReference type="Proteomes" id="UP000001072">
    <property type="component" value="Unassembled WGS sequence"/>
</dbReference>
<evidence type="ECO:0000259" key="4">
    <source>
        <dbReference type="Pfam" id="PF04841"/>
    </source>
</evidence>
<dbReference type="OrthoDB" id="1792at2759"/>
<dbReference type="HOGENOM" id="CLU_008909_1_0_1"/>
<proteinExistence type="inferred from homology"/>
<keyword evidence="6" id="KW-1185">Reference proteome</keyword>
<organism evidence="6">
    <name type="scientific">Melampsora larici-populina (strain 98AG31 / pathotype 3-4-7)</name>
    <name type="common">Poplar leaf rust fungus</name>
    <dbReference type="NCBI Taxonomy" id="747676"/>
    <lineage>
        <taxon>Eukaryota</taxon>
        <taxon>Fungi</taxon>
        <taxon>Dikarya</taxon>
        <taxon>Basidiomycota</taxon>
        <taxon>Pucciniomycotina</taxon>
        <taxon>Pucciniomycetes</taxon>
        <taxon>Pucciniales</taxon>
        <taxon>Melampsoraceae</taxon>
        <taxon>Melampsora</taxon>
    </lineage>
</organism>
<evidence type="ECO:0000256" key="2">
    <source>
        <dbReference type="PIRNR" id="PIRNR007949"/>
    </source>
</evidence>
<dbReference type="eggNOG" id="KOG2280">
    <property type="taxonomic scope" value="Eukaryota"/>
</dbReference>
<feature type="domain" description="Vps16 C-terminal" evidence="3">
    <location>
        <begin position="552"/>
        <end position="876"/>
    </location>
</feature>
<dbReference type="FunCoup" id="F4R6G5">
    <property type="interactions" value="752"/>
</dbReference>
<dbReference type="InterPro" id="IPR038132">
    <property type="entry name" value="Vps16_C_sf"/>
</dbReference>
<keyword evidence="2" id="KW-0653">Protein transport</keyword>
<dbReference type="RefSeq" id="XP_007404251.1">
    <property type="nucleotide sequence ID" value="XM_007404189.1"/>
</dbReference>
<dbReference type="InterPro" id="IPR006925">
    <property type="entry name" value="Vps16_C"/>
</dbReference>
<keyword evidence="2" id="KW-0813">Transport</keyword>
<dbReference type="VEuPathDB" id="FungiDB:MELLADRAFT_32963"/>
<sequence>MNHTLAPNSADWDSVGDTYYRKQEIYKMSWSVSDLSSYRVVGASLGGPLAITLDTSKPIALIGDNINISSTSKPKLFIHSSSGNLLFTITWDHPSRLVSFGFTKSESLVTLSSDGFYRIYPINSTSTTSTSTSTNSDLVSFTQHSLGSVTEELGVIDGQIWSDGMLVMRLDLSFVQVKGWPEEIESGGRLDSIESGGLIDRPNSWAVIPPKSSNTGVVQILVSRSDSIVVIDPMDSTDQRLSSKGPYERILPSPNGKFVALLTSASSPSPFTVWVVSSDFSRELSEYSLQDQHSDDLLMDGPPTQMVWCGGDTVIVGWEKSLVMIGPFGASFRYSFTDPIHLVGEIDGVRIITSHTCEFLSKVGPSTISVFRPGSTSPAAILFDALDHFDKKSARVSDEHLRNIKKNLKEAVNMCIKAAGDEIEIKWQERLLKSASFGKSFLDVYNPEGFVRMAKTLRVLNAVRHYEIGIPLTYEQYIAHHPSHLIYRLTARAHYLLALRITEFLGLSPAPVLKQWARSLIMNTHPNYETNTNKSLCEKIVKKLKGKKGIGASDIAEIAWNLGKIKLSIQLLSYEILPIKQIPLLMKMNQFEEGLKQSIKSLDPNLLSSVLWEIKSKKSLAEFLGFNDIDRKLNSNLNEKGKLMIIKPGNDWDVFRDFCFQDDRRTESGCLSLEESYLNGCGFLSSAPSTSLQLPSNWNEFWNLKISKIKIGLNFFKEDSNRIFEEKILKESIRLIEFQKTLIEDLIKSINSSSSLEERKLIKLGLKKQAEKLSIDFKVNEKRYWYLKLKALVEIKDWVELENWSSKKSPIGYEPFVHQLLLMGCNREALKYIKRCETKNRIELYIKCGEWIIAGEECADRGETKKLMELKQRCPNPLISNSLGKMIDELTV</sequence>
<reference evidence="6" key="1">
    <citation type="journal article" date="2011" name="Proc. Natl. Acad. Sci. U.S.A.">
        <title>Obligate biotrophy features unraveled by the genomic analysis of rust fungi.</title>
        <authorList>
            <person name="Duplessis S."/>
            <person name="Cuomo C.A."/>
            <person name="Lin Y.-C."/>
            <person name="Aerts A."/>
            <person name="Tisserant E."/>
            <person name="Veneault-Fourrey C."/>
            <person name="Joly D.L."/>
            <person name="Hacquard S."/>
            <person name="Amselem J."/>
            <person name="Cantarel B.L."/>
            <person name="Chiu R."/>
            <person name="Coutinho P.M."/>
            <person name="Feau N."/>
            <person name="Field M."/>
            <person name="Frey P."/>
            <person name="Gelhaye E."/>
            <person name="Goldberg J."/>
            <person name="Grabherr M.G."/>
            <person name="Kodira C.D."/>
            <person name="Kohler A."/>
            <person name="Kuees U."/>
            <person name="Lindquist E.A."/>
            <person name="Lucas S.M."/>
            <person name="Mago R."/>
            <person name="Mauceli E."/>
            <person name="Morin E."/>
            <person name="Murat C."/>
            <person name="Pangilinan J.L."/>
            <person name="Park R."/>
            <person name="Pearson M."/>
            <person name="Quesneville H."/>
            <person name="Rouhier N."/>
            <person name="Sakthikumar S."/>
            <person name="Salamov A.A."/>
            <person name="Schmutz J."/>
            <person name="Selles B."/>
            <person name="Shapiro H."/>
            <person name="Tanguay P."/>
            <person name="Tuskan G.A."/>
            <person name="Henrissat B."/>
            <person name="Van de Peer Y."/>
            <person name="Rouze P."/>
            <person name="Ellis J.G."/>
            <person name="Dodds P.N."/>
            <person name="Schein J.E."/>
            <person name="Zhong S."/>
            <person name="Hamelin R.C."/>
            <person name="Grigoriev I.V."/>
            <person name="Szabo L.J."/>
            <person name="Martin F."/>
        </authorList>
    </citation>
    <scope>NUCLEOTIDE SEQUENCE [LARGE SCALE GENOMIC DNA]</scope>
    <source>
        <strain evidence="6">98AG31 / pathotype 3-4-7</strain>
    </source>
</reference>